<sequence>MTMISELPENLLEEILFRIPARSIKRLRSTCKRWKRLFKDKRFTISHFDKAPKQFLSFMLSESRLSLMHNNLHRFSPVKVTSELNLIDSHSGFDQIGIRQVFQCDGLLLCLTNESKTRIVVWNPCTGQTRWINHYKLDTTYALGSYQDKKSNDVSYKILACSCRGYVEQQEFNIFEMNSYSWKILDVPLDFQLNVFHYGVSLKGKTYWISRDEKEPSKMLLVTKIFERQSLPRKDSSYRTLSLSVFREEKLSVLSQCKVTSKIEIWVTNKFTETKTVSWSKVLPVDLDPGSEVWPGGSFLFDEEKKVLVCCDGLQYNKKATVYIFGEDNEVRKVDFKVESYLPYLFNYVPSLIQF</sequence>
<proteinExistence type="predicted"/>
<name>V4LBG3_EUTSA</name>
<dbReference type="PANTHER" id="PTHR31672">
    <property type="entry name" value="BNACNNG10540D PROTEIN"/>
    <property type="match status" value="1"/>
</dbReference>
<dbReference type="Pfam" id="PF07734">
    <property type="entry name" value="FBA_1"/>
    <property type="match status" value="1"/>
</dbReference>
<dbReference type="SUPFAM" id="SSF81383">
    <property type="entry name" value="F-box domain"/>
    <property type="match status" value="1"/>
</dbReference>
<dbReference type="InterPro" id="IPR017451">
    <property type="entry name" value="F-box-assoc_interact_dom"/>
</dbReference>
<dbReference type="KEGG" id="eus:EUTSA_v10002977mg"/>
<dbReference type="PANTHER" id="PTHR31672:SF13">
    <property type="entry name" value="F-BOX PROTEIN CPR30-LIKE"/>
    <property type="match status" value="1"/>
</dbReference>
<keyword evidence="3" id="KW-1185">Reference proteome</keyword>
<protein>
    <recommendedName>
        <fullName evidence="1">F-box domain-containing protein</fullName>
    </recommendedName>
</protein>
<dbReference type="InterPro" id="IPR006527">
    <property type="entry name" value="F-box-assoc_dom_typ1"/>
</dbReference>
<accession>V4LBG3</accession>
<evidence type="ECO:0000313" key="3">
    <source>
        <dbReference type="Proteomes" id="UP000030689"/>
    </source>
</evidence>
<gene>
    <name evidence="2" type="ORF">EUTSA_v10002977mg</name>
</gene>
<dbReference type="PROSITE" id="PS50181">
    <property type="entry name" value="FBOX"/>
    <property type="match status" value="1"/>
</dbReference>
<dbReference type="AlphaFoldDB" id="V4LBG3"/>
<dbReference type="InterPro" id="IPR001810">
    <property type="entry name" value="F-box_dom"/>
</dbReference>
<organism evidence="2 3">
    <name type="scientific">Eutrema salsugineum</name>
    <name type="common">Saltwater cress</name>
    <name type="synonym">Sisymbrium salsugineum</name>
    <dbReference type="NCBI Taxonomy" id="72664"/>
    <lineage>
        <taxon>Eukaryota</taxon>
        <taxon>Viridiplantae</taxon>
        <taxon>Streptophyta</taxon>
        <taxon>Embryophyta</taxon>
        <taxon>Tracheophyta</taxon>
        <taxon>Spermatophyta</taxon>
        <taxon>Magnoliopsida</taxon>
        <taxon>eudicotyledons</taxon>
        <taxon>Gunneridae</taxon>
        <taxon>Pentapetalae</taxon>
        <taxon>rosids</taxon>
        <taxon>malvids</taxon>
        <taxon>Brassicales</taxon>
        <taxon>Brassicaceae</taxon>
        <taxon>Eutremeae</taxon>
        <taxon>Eutrema</taxon>
    </lineage>
</organism>
<dbReference type="STRING" id="72664.V4LBG3"/>
<dbReference type="SMART" id="SM00256">
    <property type="entry name" value="FBOX"/>
    <property type="match status" value="1"/>
</dbReference>
<dbReference type="InterPro" id="IPR036047">
    <property type="entry name" value="F-box-like_dom_sf"/>
</dbReference>
<dbReference type="EMBL" id="KI517609">
    <property type="protein sequence ID" value="ESQ37098.1"/>
    <property type="molecule type" value="Genomic_DNA"/>
</dbReference>
<dbReference type="OMA" id="YHCISFL"/>
<dbReference type="NCBIfam" id="TIGR01640">
    <property type="entry name" value="F_box_assoc_1"/>
    <property type="match status" value="1"/>
</dbReference>
<feature type="domain" description="F-box" evidence="1">
    <location>
        <begin position="1"/>
        <end position="51"/>
    </location>
</feature>
<reference evidence="2 3" key="1">
    <citation type="journal article" date="2013" name="Front. Plant Sci.">
        <title>The Reference Genome of the Halophytic Plant Eutrema salsugineum.</title>
        <authorList>
            <person name="Yang R."/>
            <person name="Jarvis D.E."/>
            <person name="Chen H."/>
            <person name="Beilstein M.A."/>
            <person name="Grimwood J."/>
            <person name="Jenkins J."/>
            <person name="Shu S."/>
            <person name="Prochnik S."/>
            <person name="Xin M."/>
            <person name="Ma C."/>
            <person name="Schmutz J."/>
            <person name="Wing R.A."/>
            <person name="Mitchell-Olds T."/>
            <person name="Schumaker K.S."/>
            <person name="Wang X."/>
        </authorList>
    </citation>
    <scope>NUCLEOTIDE SEQUENCE [LARGE SCALE GENOMIC DNA]</scope>
</reference>
<dbReference type="Gene3D" id="1.20.1280.50">
    <property type="match status" value="1"/>
</dbReference>
<evidence type="ECO:0000313" key="2">
    <source>
        <dbReference type="EMBL" id="ESQ37098.1"/>
    </source>
</evidence>
<dbReference type="Pfam" id="PF00646">
    <property type="entry name" value="F-box"/>
    <property type="match status" value="1"/>
</dbReference>
<evidence type="ECO:0000259" key="1">
    <source>
        <dbReference type="PROSITE" id="PS50181"/>
    </source>
</evidence>
<dbReference type="Gramene" id="ESQ37098">
    <property type="protein sequence ID" value="ESQ37098"/>
    <property type="gene ID" value="EUTSA_v10002977mg"/>
</dbReference>
<dbReference type="InterPro" id="IPR050796">
    <property type="entry name" value="SCF_F-box_component"/>
</dbReference>
<dbReference type="CDD" id="cd22157">
    <property type="entry name" value="F-box_AtFBW1-like"/>
    <property type="match status" value="1"/>
</dbReference>
<dbReference type="Proteomes" id="UP000030689">
    <property type="component" value="Unassembled WGS sequence"/>
</dbReference>